<dbReference type="Proteomes" id="UP000800093">
    <property type="component" value="Unassembled WGS sequence"/>
</dbReference>
<dbReference type="OrthoDB" id="3754373at2759"/>
<accession>A0A9P4KHL1</accession>
<name>A0A9P4KHL1_9PLEO</name>
<sequence length="255" mass="29527">MNAHYTHHSNPQNPQSSLLTLSLSLRYQIYKTLILPRSTEPSTFLNLSLTCRQINEEFLSAYNYHKHSRFQFCLARSHQSRSTTQFHTWSYHTTPWGSPISITPSFASRLKECVVRCTIEELSDFERRSEVGGECFKDCMRILTRTFKGLDGLRKLEVVFDCFVFEKREGLYGREEVFARVRQLCDLPGAKSITVVLPGEMLVWSKPVNKGRRSVGVVKENWILEVRERKLECENAGVDCRARFPEGYGFRRGVS</sequence>
<reference evidence="2" key="1">
    <citation type="journal article" date="2020" name="Stud. Mycol.">
        <title>101 Dothideomycetes genomes: A test case for predicting lifestyles and emergence of pathogens.</title>
        <authorList>
            <person name="Haridas S."/>
            <person name="Albert R."/>
            <person name="Binder M."/>
            <person name="Bloem J."/>
            <person name="LaButti K."/>
            <person name="Salamov A."/>
            <person name="Andreopoulos B."/>
            <person name="Baker S."/>
            <person name="Barry K."/>
            <person name="Bills G."/>
            <person name="Bluhm B."/>
            <person name="Cannon C."/>
            <person name="Castanera R."/>
            <person name="Culley D."/>
            <person name="Daum C."/>
            <person name="Ezra D."/>
            <person name="Gonzalez J."/>
            <person name="Henrissat B."/>
            <person name="Kuo A."/>
            <person name="Liang C."/>
            <person name="Lipzen A."/>
            <person name="Lutzoni F."/>
            <person name="Magnuson J."/>
            <person name="Mondo S."/>
            <person name="Nolan M."/>
            <person name="Ohm R."/>
            <person name="Pangilinan J."/>
            <person name="Park H.-J."/>
            <person name="Ramirez L."/>
            <person name="Alfaro M."/>
            <person name="Sun H."/>
            <person name="Tritt A."/>
            <person name="Yoshinaga Y."/>
            <person name="Zwiers L.-H."/>
            <person name="Turgeon B."/>
            <person name="Goodwin S."/>
            <person name="Spatafora J."/>
            <person name="Crous P."/>
            <person name="Grigoriev I."/>
        </authorList>
    </citation>
    <scope>NUCLEOTIDE SEQUENCE [LARGE SCALE GENOMIC DNA]</scope>
    <source>
        <strain evidence="2">CBS 304.66</strain>
    </source>
</reference>
<organism evidence="1 2">
    <name type="scientific">Lojkania enalia</name>
    <dbReference type="NCBI Taxonomy" id="147567"/>
    <lineage>
        <taxon>Eukaryota</taxon>
        <taxon>Fungi</taxon>
        <taxon>Dikarya</taxon>
        <taxon>Ascomycota</taxon>
        <taxon>Pezizomycotina</taxon>
        <taxon>Dothideomycetes</taxon>
        <taxon>Pleosporomycetidae</taxon>
        <taxon>Pleosporales</taxon>
        <taxon>Pleosporales incertae sedis</taxon>
        <taxon>Lojkania</taxon>
    </lineage>
</organism>
<protein>
    <submittedName>
        <fullName evidence="1">Uncharacterized protein</fullName>
    </submittedName>
</protein>
<dbReference type="EMBL" id="ML986588">
    <property type="protein sequence ID" value="KAF2267888.1"/>
    <property type="molecule type" value="Genomic_DNA"/>
</dbReference>
<proteinExistence type="predicted"/>
<evidence type="ECO:0000313" key="1">
    <source>
        <dbReference type="EMBL" id="KAF2267888.1"/>
    </source>
</evidence>
<keyword evidence="2" id="KW-1185">Reference proteome</keyword>
<comment type="caution">
    <text evidence="1">The sequence shown here is derived from an EMBL/GenBank/DDBJ whole genome shotgun (WGS) entry which is preliminary data.</text>
</comment>
<gene>
    <name evidence="1" type="ORF">CC78DRAFT_576431</name>
</gene>
<dbReference type="AlphaFoldDB" id="A0A9P4KHL1"/>
<evidence type="ECO:0000313" key="2">
    <source>
        <dbReference type="Proteomes" id="UP000800093"/>
    </source>
</evidence>